<protein>
    <recommendedName>
        <fullName evidence="6">UBC core domain-containing protein</fullName>
    </recommendedName>
</protein>
<feature type="region of interest" description="Disordered" evidence="5">
    <location>
        <begin position="953"/>
        <end position="977"/>
    </location>
</feature>
<dbReference type="Pfam" id="PF00644">
    <property type="entry name" value="PARP"/>
    <property type="match status" value="1"/>
</dbReference>
<keyword evidence="8" id="KW-1185">Reference proteome</keyword>
<evidence type="ECO:0000256" key="5">
    <source>
        <dbReference type="SAM" id="MobiDB-lite"/>
    </source>
</evidence>
<dbReference type="OMA" id="LVCHCKT"/>
<feature type="domain" description="UBC core" evidence="6">
    <location>
        <begin position="1006"/>
        <end position="1175"/>
    </location>
</feature>
<dbReference type="GO" id="GO:0003950">
    <property type="term" value="F:NAD+ poly-ADP-ribosyltransferase activity"/>
    <property type="evidence" value="ECO:0007669"/>
    <property type="project" value="InterPro"/>
</dbReference>
<feature type="region of interest" description="Disordered" evidence="5">
    <location>
        <begin position="905"/>
        <end position="928"/>
    </location>
</feature>
<dbReference type="PROSITE" id="PS50127">
    <property type="entry name" value="UBC_2"/>
    <property type="match status" value="1"/>
</dbReference>
<dbReference type="Gene3D" id="3.90.228.10">
    <property type="match status" value="1"/>
</dbReference>
<dbReference type="Gene3D" id="3.10.110.10">
    <property type="entry name" value="Ubiquitin Conjugating Enzyme"/>
    <property type="match status" value="1"/>
</dbReference>
<feature type="compositionally biased region" description="Basic residues" evidence="5">
    <location>
        <begin position="907"/>
        <end position="921"/>
    </location>
</feature>
<dbReference type="EMBL" id="KZ107838">
    <property type="protein sequence ID" value="OSS53513.1"/>
    <property type="molecule type" value="Genomic_DNA"/>
</dbReference>
<organism evidence="7 8">
    <name type="scientific">Epicoccum nigrum</name>
    <name type="common">Soil fungus</name>
    <name type="synonym">Epicoccum purpurascens</name>
    <dbReference type="NCBI Taxonomy" id="105696"/>
    <lineage>
        <taxon>Eukaryota</taxon>
        <taxon>Fungi</taxon>
        <taxon>Dikarya</taxon>
        <taxon>Ascomycota</taxon>
        <taxon>Pezizomycotina</taxon>
        <taxon>Dothideomycetes</taxon>
        <taxon>Pleosporomycetidae</taxon>
        <taxon>Pleosporales</taxon>
        <taxon>Pleosporineae</taxon>
        <taxon>Didymellaceae</taxon>
        <taxon>Epicoccum</taxon>
    </lineage>
</organism>
<dbReference type="CDD" id="cd23802">
    <property type="entry name" value="UBCc_UBE2Q"/>
    <property type="match status" value="1"/>
</dbReference>
<dbReference type="SUPFAM" id="SSF54495">
    <property type="entry name" value="UBC-like"/>
    <property type="match status" value="1"/>
</dbReference>
<evidence type="ECO:0000259" key="6">
    <source>
        <dbReference type="PROSITE" id="PS50127"/>
    </source>
</evidence>
<dbReference type="InterPro" id="IPR051838">
    <property type="entry name" value="ARTD_PARP"/>
</dbReference>
<evidence type="ECO:0000256" key="1">
    <source>
        <dbReference type="ARBA" id="ARBA00022676"/>
    </source>
</evidence>
<evidence type="ECO:0000313" key="8">
    <source>
        <dbReference type="Proteomes" id="UP000193240"/>
    </source>
</evidence>
<feature type="region of interest" description="Disordered" evidence="5">
    <location>
        <begin position="104"/>
        <end position="123"/>
    </location>
</feature>
<dbReference type="FunFam" id="3.10.110.10:FF:000107">
    <property type="entry name" value="Ubiquitin conjugating enzyme, putative"/>
    <property type="match status" value="1"/>
</dbReference>
<dbReference type="Proteomes" id="UP000193240">
    <property type="component" value="Unassembled WGS sequence"/>
</dbReference>
<reference evidence="7 8" key="1">
    <citation type="journal article" date="2017" name="Genome Announc.">
        <title>Genome sequence of the saprophytic ascomycete Epicoccum nigrum ICMP 19927 strain isolated from New Zealand.</title>
        <authorList>
            <person name="Fokin M."/>
            <person name="Fleetwood D."/>
            <person name="Weir B.S."/>
            <person name="Villas-Boas S.G."/>
        </authorList>
    </citation>
    <scope>NUCLEOTIDE SEQUENCE [LARGE SCALE GENOMIC DNA]</scope>
    <source>
        <strain evidence="7 8">ICMP 19927</strain>
    </source>
</reference>
<keyword evidence="3" id="KW-0548">Nucleotidyltransferase</keyword>
<dbReference type="InterPro" id="IPR016135">
    <property type="entry name" value="UBQ-conjugating_enzyme/RWD"/>
</dbReference>
<dbReference type="STRING" id="105696.A0A1Y2MBM1"/>
<accession>A0A1Y2MBM1</accession>
<evidence type="ECO:0000256" key="4">
    <source>
        <dbReference type="ARBA" id="ARBA00023027"/>
    </source>
</evidence>
<keyword evidence="4" id="KW-0520">NAD</keyword>
<keyword evidence="2" id="KW-0808">Transferase</keyword>
<dbReference type="AlphaFoldDB" id="A0A1Y2MBM1"/>
<dbReference type="InParanoid" id="A0A1Y2MBM1"/>
<feature type="compositionally biased region" description="Low complexity" evidence="5">
    <location>
        <begin position="503"/>
        <end position="514"/>
    </location>
</feature>
<evidence type="ECO:0000313" key="7">
    <source>
        <dbReference type="EMBL" id="OSS53513.1"/>
    </source>
</evidence>
<evidence type="ECO:0000256" key="3">
    <source>
        <dbReference type="ARBA" id="ARBA00022695"/>
    </source>
</evidence>
<feature type="region of interest" description="Disordered" evidence="5">
    <location>
        <begin position="603"/>
        <end position="622"/>
    </location>
</feature>
<proteinExistence type="predicted"/>
<sequence length="1195" mass="132909">MPRRQYVADLAAAVADVPVTGISDVQPGGDDGEFTFTCVADGHSIKISALIPDLSEYPSSHECMIFCPDNASASVASVLTKISARSKTVQQILELVSRKLESTDTDGDKHMLNSQSFGDLDDESDDDNFEEDYFPGDEDILSKSFVTGPHSLTAGPFTDSTADFRQRVRRDLLAAKSSGFKVGHLGGLMDGLGCYVSISVRVSKLGISEEAMQAWQVDRNEYLIMLFHYPAGYKTMDDYQSYDSARAQSSFAMRIGLSKSYKPTLQEAVQAFTVLSKKDEMRQEESQETDSQKLIATHQGFRQSFISRPLNELFAQRFHMLLKYRYAAMDWNGAELFYNDQILQPMSMQTKGWDDKYHAPEAVSVAYPSLVTADHILESNSQEHSLPVVGMQFGLRHFVRCTEFCLICFSKMADDLQAIKPYVCDNPLCLYQYMSLGFGPSIDHEVLSQPKVVDLLISFCYSSACSARLNTFPAGLALMVPPAVSYEGDYQLHQYHGHPGMHATPAPQSTPQPTGKSGRNSNATLIAARINVDSREILFEDRSMLCPVRVYDWITFRFDDEPGKPFHCRVLETSYFPTIKISEPLEPAVATLDPSGRGYGYGQGPAQLPARPAPGANSKPRRPNEFHPAKFQIYNQNFDDLSDTNKRQIICLLLDLLPSVHIMKQHLLRTTHSSLSSWTDRLSPASLGLLRWIIASNRACIVQVDTENDVAHGHKAQDRLYGMSRWHQFRFAMGAPNKERRFVQSVRSVADRLRLKHPTLFAWHGSPLYNWHSIIREGLHFKETHHGRAFGHGVYHSLNVLTSQGYSGYGMGSSWPNSELKVQQALALNEICNAPQEFVSRTPHLVVAQLDWIQTRYLFVSSPTDLAAPSVDKGSMPLEVLEQDPSMTPTGTDGDIVIPIRAIAGSRRPKARSTASHKRQKAGGTSKYDAIEIEDDDTASVATLDEDRALFDEKLPNDDPFNALPTPRSATDGKCKQGSGLTDYIPGTLDYSSLPMLQQPSWASSVATRGLMRDFKTLIKTQNEQPLHELGWHIDEEKMENMYQWIAELHSFDPKLPLAQDMKKRNVKSVVLELRFGKDYPMAPPFVRVIRPRFLSFAAGGGGHVTAGGAMCMQLLTNDGWSAASSIESVLVQVRMAITSLDPKPARLENSVRSDYGVGEAVEAYIRACALHGWSVPVGFRETAYGGAEASSRHA</sequence>
<dbReference type="PANTHER" id="PTHR21328">
    <property type="entry name" value="POLY ADP-RIBOSE POLYMERASE FAMILY, MEMBER PARP"/>
    <property type="match status" value="1"/>
</dbReference>
<dbReference type="InterPro" id="IPR012317">
    <property type="entry name" value="Poly(ADP-ribose)pol_cat_dom"/>
</dbReference>
<dbReference type="InterPro" id="IPR000608">
    <property type="entry name" value="UBC"/>
</dbReference>
<dbReference type="GO" id="GO:0016779">
    <property type="term" value="F:nucleotidyltransferase activity"/>
    <property type="evidence" value="ECO:0007669"/>
    <property type="project" value="UniProtKB-KW"/>
</dbReference>
<evidence type="ECO:0000256" key="2">
    <source>
        <dbReference type="ARBA" id="ARBA00022679"/>
    </source>
</evidence>
<feature type="region of interest" description="Disordered" evidence="5">
    <location>
        <begin position="501"/>
        <end position="520"/>
    </location>
</feature>
<dbReference type="SUPFAM" id="SSF56399">
    <property type="entry name" value="ADP-ribosylation"/>
    <property type="match status" value="1"/>
</dbReference>
<name>A0A1Y2MBM1_EPING</name>
<gene>
    <name evidence="7" type="ORF">B5807_00060</name>
</gene>
<keyword evidence="1" id="KW-0328">Glycosyltransferase</keyword>